<comment type="caution">
    <text evidence="1">The sequence shown here is derived from an EMBL/GenBank/DDBJ whole genome shotgun (WGS) entry which is preliminary data.</text>
</comment>
<dbReference type="GeneID" id="303302483"/>
<protein>
    <submittedName>
        <fullName evidence="1">Uncharacterized protein</fullName>
    </submittedName>
</protein>
<sequence length="75" mass="7990">MLHEGSANRQVASLPERTRSSADLFLGEHLADVPLEQDRGLQGNDFSVVKTGFSAALTEAGSKLFNGQYRGPADG</sequence>
<evidence type="ECO:0000313" key="1">
    <source>
        <dbReference type="EMBL" id="GGJ46005.1"/>
    </source>
</evidence>
<name>A0ABQ2D4J5_9MICC</name>
<keyword evidence="2" id="KW-1185">Reference proteome</keyword>
<accession>A0ABQ2D4J5</accession>
<evidence type="ECO:0000313" key="2">
    <source>
        <dbReference type="Proteomes" id="UP000606115"/>
    </source>
</evidence>
<dbReference type="EMBL" id="BMKX01000001">
    <property type="protein sequence ID" value="GGJ46005.1"/>
    <property type="molecule type" value="Genomic_DNA"/>
</dbReference>
<organism evidence="1 2">
    <name type="scientific">Glutamicibacter ardleyensis</name>
    <dbReference type="NCBI Taxonomy" id="225894"/>
    <lineage>
        <taxon>Bacteria</taxon>
        <taxon>Bacillati</taxon>
        <taxon>Actinomycetota</taxon>
        <taxon>Actinomycetes</taxon>
        <taxon>Micrococcales</taxon>
        <taxon>Micrococcaceae</taxon>
        <taxon>Glutamicibacter</taxon>
    </lineage>
</organism>
<reference evidence="2" key="1">
    <citation type="journal article" date="2019" name="Int. J. Syst. Evol. Microbiol.">
        <title>The Global Catalogue of Microorganisms (GCM) 10K type strain sequencing project: providing services to taxonomists for standard genome sequencing and annotation.</title>
        <authorList>
            <consortium name="The Broad Institute Genomics Platform"/>
            <consortium name="The Broad Institute Genome Sequencing Center for Infectious Disease"/>
            <person name="Wu L."/>
            <person name="Ma J."/>
        </authorList>
    </citation>
    <scope>NUCLEOTIDE SEQUENCE [LARGE SCALE GENOMIC DNA]</scope>
    <source>
        <strain evidence="2">CGMCC 1.3685</strain>
    </source>
</reference>
<dbReference type="RefSeq" id="WP_188682860.1">
    <property type="nucleotide sequence ID" value="NZ_BMKX01000001.1"/>
</dbReference>
<dbReference type="Proteomes" id="UP000606115">
    <property type="component" value="Unassembled WGS sequence"/>
</dbReference>
<gene>
    <name evidence="1" type="ORF">GCM10007173_00640</name>
</gene>
<proteinExistence type="predicted"/>